<dbReference type="EMBL" id="BAABIC010000011">
    <property type="protein sequence ID" value="GAA4693926.1"/>
    <property type="molecule type" value="Genomic_DNA"/>
</dbReference>
<dbReference type="Gene3D" id="2.40.50.90">
    <property type="match status" value="1"/>
</dbReference>
<dbReference type="Proteomes" id="UP001500325">
    <property type="component" value="Unassembled WGS sequence"/>
</dbReference>
<sequence>MNPVPLTLIKGGFRIVGAAPDGDSIRFHPADPDAFARAGIAVRTSSTGGAQLRLEGIDSLETHYSPRVGGLGQLHQPIRLAEQAAALLPRLLGFTEVERDDQTVVSSIPERVPGYILTRFADKYGRCVAFAFGGESAHADLESVFVRPEDLAGSANSGMLDTGLVYPTYYSKLFPDLRAALTDACRRARDARRGIWAEDVTESGFTVTGLETLTEQAVILPKLFRRLVDYLALGDGDASLGGFPAYLATVDDRLVIASTAAVTGFDNVLEIQGQQVRMTHPPEDLIFIEA</sequence>
<keyword evidence="2" id="KW-1185">Reference proteome</keyword>
<dbReference type="SUPFAM" id="SSF50199">
    <property type="entry name" value="Staphylococcal nuclease"/>
    <property type="match status" value="1"/>
</dbReference>
<organism evidence="1 2">
    <name type="scientific">Pseudonocardia yuanmonensis</name>
    <dbReference type="NCBI Taxonomy" id="1095914"/>
    <lineage>
        <taxon>Bacteria</taxon>
        <taxon>Bacillati</taxon>
        <taxon>Actinomycetota</taxon>
        <taxon>Actinomycetes</taxon>
        <taxon>Pseudonocardiales</taxon>
        <taxon>Pseudonocardiaceae</taxon>
        <taxon>Pseudonocardia</taxon>
    </lineage>
</organism>
<reference evidence="2" key="1">
    <citation type="journal article" date="2019" name="Int. J. Syst. Evol. Microbiol.">
        <title>The Global Catalogue of Microorganisms (GCM) 10K type strain sequencing project: providing services to taxonomists for standard genome sequencing and annotation.</title>
        <authorList>
            <consortium name="The Broad Institute Genomics Platform"/>
            <consortium name="The Broad Institute Genome Sequencing Center for Infectious Disease"/>
            <person name="Wu L."/>
            <person name="Ma J."/>
        </authorList>
    </citation>
    <scope>NUCLEOTIDE SEQUENCE [LARGE SCALE GENOMIC DNA]</scope>
    <source>
        <strain evidence="2">JCM 18055</strain>
    </source>
</reference>
<accession>A0ABP8WTI0</accession>
<evidence type="ECO:0000313" key="1">
    <source>
        <dbReference type="EMBL" id="GAA4693926.1"/>
    </source>
</evidence>
<dbReference type="InterPro" id="IPR035437">
    <property type="entry name" value="SNase_OB-fold_sf"/>
</dbReference>
<protein>
    <submittedName>
        <fullName evidence="1">Nuclease</fullName>
    </submittedName>
</protein>
<proteinExistence type="predicted"/>
<gene>
    <name evidence="1" type="ORF">GCM10023215_34330</name>
</gene>
<evidence type="ECO:0000313" key="2">
    <source>
        <dbReference type="Proteomes" id="UP001500325"/>
    </source>
</evidence>
<name>A0ABP8WTI0_9PSEU</name>
<comment type="caution">
    <text evidence="1">The sequence shown here is derived from an EMBL/GenBank/DDBJ whole genome shotgun (WGS) entry which is preliminary data.</text>
</comment>